<evidence type="ECO:0000256" key="2">
    <source>
        <dbReference type="SAM" id="MobiDB-lite"/>
    </source>
</evidence>
<evidence type="ECO:0000256" key="1">
    <source>
        <dbReference type="PROSITE-ProRule" id="PRU00221"/>
    </source>
</evidence>
<dbReference type="Pfam" id="PF24782">
    <property type="entry name" value="WD40_MABP1-WDR62_2nd"/>
    <property type="match status" value="1"/>
</dbReference>
<dbReference type="InterPro" id="IPR036322">
    <property type="entry name" value="WD40_repeat_dom_sf"/>
</dbReference>
<sequence>MFCCQASVAHQIIAMKMKQKNKLKGIDHCEKLVLEEVIGLTTRNANGLASNILTGDCFYLAGCVVVVYNVESGSQTHVMVASRMPKPLSCVAVSKDGAYIAAGESGHQPAVLVWDYSKKTLISELNAHRYGVACINFCPDEKHLLSAGFPYDGYICLWNWRSGVLITKHMASTSYSPITSVCFSSNGSFFLTAGNKHLKHWTMESSARHCSTAGIGTLAIDGRPANIVTLIGNSFASLEFVPLTKASCLGNDQDVDVFPIYALTEAGVLCLLDSGFSVRKWVDLKVEKGYALSVSERFIACACSMGIVHLVMVDTLEYVGILPYDATNGDLVMVDETMCSKLDETDCTNTPFPDAIACRFSSFHKLVVVYGDHSLYVWDVEAVPKVSRCCALFPHSGCIWDIKNLPCGDIHNRALSFTGKNFCSELCFATCSADGSIRLWDLGLQSDIEKSVASESLMESKTCSPMNAELLGVIYSVNNGGIEQSMQDIEGSAQGFRSMAISSDGEYLAAGDSHGNLYVYNLRTCDQTSFQEAHDAEILSLSFSSPSETYCQSHHLLASGGRDRMIHIYDVKKGFDLVETLEDHSASVTCVKFACNGSKLISSSADRSLLFRDVLMKDGGCKITRRHHQIASHGTVYDLAIDPGTGVAVTVGQDKRINTFSLSSGKLVRMLRQDGEFGEPIKVSLDPSGNFLVCSYSNKSMRIYDFTTGDIVAQALGHAEVITGAIFLPDCRHIISVGGDSCIFIWKLPTMMTQRMLQKTMGSFKSHFSKVSNEVFSHNETSSKADVNPEDISRQCPSIPQVREPLLLEVPPRDANGFRFSISRLPRWAQTKVTNTNGHFKNPGSSETKLPEICHRSPTVSNVEASSATGLAEFFTPHQFSSEVRKFSLGNTPNVLLAPNVSKFSHLRRDTLSNFEMGRQWRTIHTVFLNAMESPQREEEKAEKVTFPVISYSQAHYGQGNGDLIGNGLRDESSSCGFNESERLTLAGFSPQKEDDASNHTSSTCLEAKSSEPLTDEHQSEAGNTDRNFTDDEESCDESRADDLFNTHFSKLSTTLKTEGRSSMRSSLSAQYVVRRERFTGRKNLFESMADDLGSAAMDSFDEAVDDNTMRALSVDMESFEKGIKSQDEALGKDLGRLSDTLPFFPDSNLSLEPERKEESHKSDGQGQLAQKENENQGPNTEQSFQ</sequence>
<keyword evidence="1" id="KW-0853">WD repeat</keyword>
<protein>
    <recommendedName>
        <fullName evidence="3">MABP1/WDR62 second WD40 domain-containing protein</fullName>
    </recommendedName>
</protein>
<dbReference type="InterPro" id="IPR015943">
    <property type="entry name" value="WD40/YVTN_repeat-like_dom_sf"/>
</dbReference>
<proteinExistence type="predicted"/>
<dbReference type="eggNOG" id="KOG1408">
    <property type="taxonomic scope" value="Eukaryota"/>
</dbReference>
<dbReference type="PANTHER" id="PTHR45589:SF1">
    <property type="entry name" value="WD REPEAT DOMAIN 62, ISOFORM G"/>
    <property type="match status" value="1"/>
</dbReference>
<dbReference type="PANTHER" id="PTHR45589">
    <property type="entry name" value="WD REPEAT DOMAIN 62, ISOFORM G"/>
    <property type="match status" value="1"/>
</dbReference>
<accession>W1PPH8</accession>
<feature type="repeat" description="WD" evidence="1">
    <location>
        <begin position="428"/>
        <end position="442"/>
    </location>
</feature>
<dbReference type="EMBL" id="KI392980">
    <property type="protein sequence ID" value="ERN09679.1"/>
    <property type="molecule type" value="Genomic_DNA"/>
</dbReference>
<keyword evidence="5" id="KW-1185">Reference proteome</keyword>
<feature type="domain" description="MABP1/WDR62 second WD40" evidence="3">
    <location>
        <begin position="420"/>
        <end position="748"/>
    </location>
</feature>
<feature type="compositionally biased region" description="Polar residues" evidence="2">
    <location>
        <begin position="1165"/>
        <end position="1186"/>
    </location>
</feature>
<dbReference type="STRING" id="13333.W1PPH8"/>
<feature type="compositionally biased region" description="Basic and acidic residues" evidence="2">
    <location>
        <begin position="1153"/>
        <end position="1164"/>
    </location>
</feature>
<dbReference type="SMART" id="SM00320">
    <property type="entry name" value="WD40"/>
    <property type="match status" value="11"/>
</dbReference>
<feature type="region of interest" description="Disordered" evidence="2">
    <location>
        <begin position="989"/>
        <end position="1037"/>
    </location>
</feature>
<evidence type="ECO:0000313" key="5">
    <source>
        <dbReference type="Proteomes" id="UP000017836"/>
    </source>
</evidence>
<dbReference type="InterPro" id="IPR052779">
    <property type="entry name" value="WDR62"/>
</dbReference>
<evidence type="ECO:0000313" key="4">
    <source>
        <dbReference type="EMBL" id="ERN09679.1"/>
    </source>
</evidence>
<dbReference type="InterPro" id="IPR056162">
    <property type="entry name" value="WD40_MABP1-WDR62_2nd"/>
</dbReference>
<dbReference type="InterPro" id="IPR001680">
    <property type="entry name" value="WD40_rpt"/>
</dbReference>
<dbReference type="Proteomes" id="UP000017836">
    <property type="component" value="Unassembled WGS sequence"/>
</dbReference>
<dbReference type="Gramene" id="ERN09679">
    <property type="protein sequence ID" value="ERN09679"/>
    <property type="gene ID" value="AMTR_s00029p00212130"/>
</dbReference>
<feature type="repeat" description="WD" evidence="1">
    <location>
        <begin position="581"/>
        <end position="614"/>
    </location>
</feature>
<dbReference type="PROSITE" id="PS50082">
    <property type="entry name" value="WD_REPEATS_2"/>
    <property type="match status" value="3"/>
</dbReference>
<evidence type="ECO:0000259" key="3">
    <source>
        <dbReference type="Pfam" id="PF24782"/>
    </source>
</evidence>
<gene>
    <name evidence="4" type="ORF">AMTR_s00029p00212130</name>
</gene>
<dbReference type="HOGENOM" id="CLU_003365_1_0_1"/>
<name>W1PPH8_AMBTC</name>
<organism evidence="4 5">
    <name type="scientific">Amborella trichopoda</name>
    <dbReference type="NCBI Taxonomy" id="13333"/>
    <lineage>
        <taxon>Eukaryota</taxon>
        <taxon>Viridiplantae</taxon>
        <taxon>Streptophyta</taxon>
        <taxon>Embryophyta</taxon>
        <taxon>Tracheophyta</taxon>
        <taxon>Spermatophyta</taxon>
        <taxon>Magnoliopsida</taxon>
        <taxon>Amborellales</taxon>
        <taxon>Amborellaceae</taxon>
        <taxon>Amborella</taxon>
    </lineage>
</organism>
<feature type="repeat" description="WD" evidence="1">
    <location>
        <begin position="715"/>
        <end position="756"/>
    </location>
</feature>
<dbReference type="OMA" id="LSCENMH"/>
<reference evidence="5" key="1">
    <citation type="journal article" date="2013" name="Science">
        <title>The Amborella genome and the evolution of flowering plants.</title>
        <authorList>
            <consortium name="Amborella Genome Project"/>
        </authorList>
    </citation>
    <scope>NUCLEOTIDE SEQUENCE [LARGE SCALE GENOMIC DNA]</scope>
</reference>
<dbReference type="AlphaFoldDB" id="W1PPH8"/>
<dbReference type="SUPFAM" id="SSF50978">
    <property type="entry name" value="WD40 repeat-like"/>
    <property type="match status" value="2"/>
</dbReference>
<feature type="region of interest" description="Disordered" evidence="2">
    <location>
        <begin position="1142"/>
        <end position="1186"/>
    </location>
</feature>
<dbReference type="Pfam" id="PF00400">
    <property type="entry name" value="WD40"/>
    <property type="match status" value="2"/>
</dbReference>
<dbReference type="Gene3D" id="2.130.10.10">
    <property type="entry name" value="YVTN repeat-like/Quinoprotein amine dehydrogenase"/>
    <property type="match status" value="4"/>
</dbReference>